<dbReference type="Proteomes" id="UP001159364">
    <property type="component" value="Linkage Group LG06"/>
</dbReference>
<accession>A0AAV8T9C2</accession>
<evidence type="ECO:0000313" key="2">
    <source>
        <dbReference type="Proteomes" id="UP001159364"/>
    </source>
</evidence>
<evidence type="ECO:0000313" key="1">
    <source>
        <dbReference type="EMBL" id="KAJ8762828.1"/>
    </source>
</evidence>
<dbReference type="AlphaFoldDB" id="A0AAV8T9C2"/>
<evidence type="ECO:0008006" key="3">
    <source>
        <dbReference type="Google" id="ProtNLM"/>
    </source>
</evidence>
<comment type="caution">
    <text evidence="1">The sequence shown here is derived from an EMBL/GenBank/DDBJ whole genome shotgun (WGS) entry which is preliminary data.</text>
</comment>
<gene>
    <name evidence="1" type="ORF">K2173_022957</name>
</gene>
<name>A0AAV8T9C2_9ROSI</name>
<proteinExistence type="predicted"/>
<dbReference type="EMBL" id="JAIWQS010000006">
    <property type="protein sequence ID" value="KAJ8762828.1"/>
    <property type="molecule type" value="Genomic_DNA"/>
</dbReference>
<keyword evidence="2" id="KW-1185">Reference proteome</keyword>
<organism evidence="1 2">
    <name type="scientific">Erythroxylum novogranatense</name>
    <dbReference type="NCBI Taxonomy" id="1862640"/>
    <lineage>
        <taxon>Eukaryota</taxon>
        <taxon>Viridiplantae</taxon>
        <taxon>Streptophyta</taxon>
        <taxon>Embryophyta</taxon>
        <taxon>Tracheophyta</taxon>
        <taxon>Spermatophyta</taxon>
        <taxon>Magnoliopsida</taxon>
        <taxon>eudicotyledons</taxon>
        <taxon>Gunneridae</taxon>
        <taxon>Pentapetalae</taxon>
        <taxon>rosids</taxon>
        <taxon>fabids</taxon>
        <taxon>Malpighiales</taxon>
        <taxon>Erythroxylaceae</taxon>
        <taxon>Erythroxylum</taxon>
    </lineage>
</organism>
<reference evidence="1 2" key="1">
    <citation type="submission" date="2021-09" db="EMBL/GenBank/DDBJ databases">
        <title>Genomic insights and catalytic innovation underlie evolution of tropane alkaloids biosynthesis.</title>
        <authorList>
            <person name="Wang Y.-J."/>
            <person name="Tian T."/>
            <person name="Huang J.-P."/>
            <person name="Huang S.-X."/>
        </authorList>
    </citation>
    <scope>NUCLEOTIDE SEQUENCE [LARGE SCALE GENOMIC DNA]</scope>
    <source>
        <strain evidence="1">KIB-2018</strain>
        <tissue evidence="1">Leaf</tissue>
    </source>
</reference>
<sequence length="72" mass="8093">MHHSVLSLFFLESSNFLRFGNFLFLYFNWFCERSCSCSYSCSCSLQSGGDLLTFNANFDTVGGLLGHLSNMA</sequence>
<protein>
    <recommendedName>
        <fullName evidence="3">Secreted protein</fullName>
    </recommendedName>
</protein>